<dbReference type="OrthoDB" id="9806179at2"/>
<evidence type="ECO:0000256" key="1">
    <source>
        <dbReference type="ARBA" id="ARBA00022630"/>
    </source>
</evidence>
<dbReference type="RefSeq" id="WP_137341342.1">
    <property type="nucleotide sequence ID" value="NZ_BSQH01000003.1"/>
</dbReference>
<dbReference type="PANTHER" id="PTHR48105">
    <property type="entry name" value="THIOREDOXIN REDUCTASE 1-RELATED-RELATED"/>
    <property type="match status" value="1"/>
</dbReference>
<dbReference type="InterPro" id="IPR036188">
    <property type="entry name" value="FAD/NAD-bd_sf"/>
</dbReference>
<evidence type="ECO:0000313" key="5">
    <source>
        <dbReference type="Proteomes" id="UP000304900"/>
    </source>
</evidence>
<dbReference type="SUPFAM" id="SSF51905">
    <property type="entry name" value="FAD/NAD(P)-binding domain"/>
    <property type="match status" value="1"/>
</dbReference>
<sequence length="299" mass="32503">MEKKDFEVIIIGGSFAGLSAAMALGRAIRNVLIIDAGKPCNRQTPHSHNFLTQDGATPAEISAIAKSQVLAYPTVQFENDIVIDVSGTNNNFIVKTVEGKVHTTRKILFSTGVKDILPEIPGFSESWGISVIHCPYCHGYEYKGQNTGILTNDVMAIDFVKLIGNWTQKLTLFTNGKAVFDRKIFDKISIPGFQIVEKEVAELIHESGYLKEIVFKDGSAQEIDALYARVPFVQHTDIPVKLGCELNEIGHIKVDEFGKTGISGIYAAGDNTSRLRSVSSAVAAGSVAGAFLNHDMISE</sequence>
<evidence type="ECO:0000256" key="2">
    <source>
        <dbReference type="ARBA" id="ARBA00023002"/>
    </source>
</evidence>
<dbReference type="InterPro" id="IPR023753">
    <property type="entry name" value="FAD/NAD-binding_dom"/>
</dbReference>
<keyword evidence="2" id="KW-0560">Oxidoreductase</keyword>
<name>A0A4U6D4A6_9BACT</name>
<dbReference type="Gene3D" id="3.50.50.60">
    <property type="entry name" value="FAD/NAD(P)-binding domain"/>
    <property type="match status" value="2"/>
</dbReference>
<dbReference type="AlphaFoldDB" id="A0A4U6D4A6"/>
<comment type="caution">
    <text evidence="4">The sequence shown here is derived from an EMBL/GenBank/DDBJ whole genome shotgun (WGS) entry which is preliminary data.</text>
</comment>
<keyword evidence="1" id="KW-0285">Flavoprotein</keyword>
<gene>
    <name evidence="4" type="ORF">FDK13_17680</name>
</gene>
<dbReference type="Pfam" id="PF07992">
    <property type="entry name" value="Pyr_redox_2"/>
    <property type="match status" value="2"/>
</dbReference>
<feature type="domain" description="FAD/NAD(P)-binding" evidence="3">
    <location>
        <begin position="197"/>
        <end position="285"/>
    </location>
</feature>
<dbReference type="EMBL" id="SZVO01000008">
    <property type="protein sequence ID" value="TKT90798.1"/>
    <property type="molecule type" value="Genomic_DNA"/>
</dbReference>
<protein>
    <submittedName>
        <fullName evidence="4">NAD(P)/FAD-dependent oxidoreductase</fullName>
    </submittedName>
</protein>
<dbReference type="PRINTS" id="PR00368">
    <property type="entry name" value="FADPNR"/>
</dbReference>
<dbReference type="Proteomes" id="UP000304900">
    <property type="component" value="Unassembled WGS sequence"/>
</dbReference>
<evidence type="ECO:0000313" key="4">
    <source>
        <dbReference type="EMBL" id="TKT90798.1"/>
    </source>
</evidence>
<accession>A0A4U6D4A6</accession>
<keyword evidence="5" id="KW-1185">Reference proteome</keyword>
<organism evidence="4 5">
    <name type="scientific">Dyadobacter frigoris</name>
    <dbReference type="NCBI Taxonomy" id="2576211"/>
    <lineage>
        <taxon>Bacteria</taxon>
        <taxon>Pseudomonadati</taxon>
        <taxon>Bacteroidota</taxon>
        <taxon>Cytophagia</taxon>
        <taxon>Cytophagales</taxon>
        <taxon>Spirosomataceae</taxon>
        <taxon>Dyadobacter</taxon>
    </lineage>
</organism>
<evidence type="ECO:0000259" key="3">
    <source>
        <dbReference type="Pfam" id="PF07992"/>
    </source>
</evidence>
<proteinExistence type="predicted"/>
<feature type="domain" description="FAD/NAD(P)-binding" evidence="3">
    <location>
        <begin position="7"/>
        <end position="144"/>
    </location>
</feature>
<dbReference type="GO" id="GO:0016491">
    <property type="term" value="F:oxidoreductase activity"/>
    <property type="evidence" value="ECO:0007669"/>
    <property type="project" value="UniProtKB-KW"/>
</dbReference>
<dbReference type="InterPro" id="IPR050097">
    <property type="entry name" value="Ferredoxin-NADP_redctase_2"/>
</dbReference>
<reference evidence="4 5" key="1">
    <citation type="submission" date="2019-05" db="EMBL/GenBank/DDBJ databases">
        <title>Dyadobacter AR-3-8 sp. nov., isolated from arctic soil.</title>
        <authorList>
            <person name="Chaudhary D.K."/>
        </authorList>
    </citation>
    <scope>NUCLEOTIDE SEQUENCE [LARGE SCALE GENOMIC DNA]</scope>
    <source>
        <strain evidence="4 5">AR-3-8</strain>
    </source>
</reference>
<dbReference type="PRINTS" id="PR00469">
    <property type="entry name" value="PNDRDTASEII"/>
</dbReference>